<reference evidence="1 2" key="2">
    <citation type="journal article" date="2013" name="PLoS ONE">
        <title>INDIGO - INtegrated Data Warehouse of MIcrobial GenOmes with Examples from the Red Sea Extremophiles.</title>
        <authorList>
            <person name="Alam I."/>
            <person name="Antunes A."/>
            <person name="Kamau A.A."/>
            <person name="Ba Alawi W."/>
            <person name="Kalkatawi M."/>
            <person name="Stingl U."/>
            <person name="Bajic V.B."/>
        </authorList>
    </citation>
    <scope>NUCLEOTIDE SEQUENCE [LARGE SCALE GENOMIC DNA]</scope>
    <source>
        <strain evidence="1 2">E1L3A</strain>
    </source>
</reference>
<organism evidence="1 2">
    <name type="scientific">Salinisphaera shabanensis E1L3A</name>
    <dbReference type="NCBI Taxonomy" id="1033802"/>
    <lineage>
        <taxon>Bacteria</taxon>
        <taxon>Pseudomonadati</taxon>
        <taxon>Pseudomonadota</taxon>
        <taxon>Gammaproteobacteria</taxon>
        <taxon>Salinisphaerales</taxon>
        <taxon>Salinisphaeraceae</taxon>
        <taxon>Salinisphaera</taxon>
    </lineage>
</organism>
<evidence type="ECO:0000313" key="1">
    <source>
        <dbReference type="EMBL" id="ERJ18961.1"/>
    </source>
</evidence>
<accession>A0ACB4V5L4</accession>
<name>A0ACB4V5L4_9GAMM</name>
<dbReference type="EC" id="3.2.1.14" evidence="1"/>
<keyword evidence="1" id="KW-0326">Glycosidase</keyword>
<evidence type="ECO:0000313" key="2">
    <source>
        <dbReference type="Proteomes" id="UP000006242"/>
    </source>
</evidence>
<dbReference type="EMBL" id="AFNV02000013">
    <property type="protein sequence ID" value="ERJ18961.1"/>
    <property type="molecule type" value="Genomic_DNA"/>
</dbReference>
<sequence length="173" mass="18015">MTALTAMARARRAGALVLIAVASLAGAGCSSAPRSSEHEIAPTTGTRTAVADAAMQSLGSAYRGGATGPRAYDDSGLVYAAYRSVGAALPRDIQAQLDTGKPIELAQAEPADLLFFRVEDSQGGDRLVVGLYTQPGEMLMANPGFGGKSGVALFNTDDEFWEQRLIGVIRQLP</sequence>
<reference evidence="1 2" key="1">
    <citation type="journal article" date="2011" name="J. Bacteriol.">
        <title>Genome sequence of Salinisphaera shabanensis, a gammaproteobacterium from the harsh, variable environment of the brine-seawater interface of the Shaban Deep in the Red Sea.</title>
        <authorList>
            <person name="Antunes A."/>
            <person name="Alam I."/>
            <person name="Bajic V.B."/>
            <person name="Stingl U."/>
        </authorList>
    </citation>
    <scope>NUCLEOTIDE SEQUENCE [LARGE SCALE GENOMIC DNA]</scope>
    <source>
        <strain evidence="1 2">E1L3A</strain>
    </source>
</reference>
<protein>
    <submittedName>
        <fullName evidence="1">Chitinase protein</fullName>
        <ecNumber evidence="1">3.2.1.14</ecNumber>
    </submittedName>
</protein>
<keyword evidence="2" id="KW-1185">Reference proteome</keyword>
<proteinExistence type="predicted"/>
<keyword evidence="1" id="KW-0378">Hydrolase</keyword>
<gene>
    <name evidence="1" type="ORF">SSPSH_002038</name>
</gene>
<comment type="caution">
    <text evidence="1">The sequence shown here is derived from an EMBL/GenBank/DDBJ whole genome shotgun (WGS) entry which is preliminary data.</text>
</comment>
<dbReference type="Proteomes" id="UP000006242">
    <property type="component" value="Unassembled WGS sequence"/>
</dbReference>